<organism evidence="2 3">
    <name type="scientific">Rossellomorea vietnamensis</name>
    <dbReference type="NCBI Taxonomy" id="218284"/>
    <lineage>
        <taxon>Bacteria</taxon>
        <taxon>Bacillati</taxon>
        <taxon>Bacillota</taxon>
        <taxon>Bacilli</taxon>
        <taxon>Bacillales</taxon>
        <taxon>Bacillaceae</taxon>
        <taxon>Rossellomorea</taxon>
    </lineage>
</organism>
<dbReference type="OrthoDB" id="2968364at2"/>
<comment type="caution">
    <text evidence="2">The sequence shown here is derived from an EMBL/GenBank/DDBJ whole genome shotgun (WGS) entry which is preliminary data.</text>
</comment>
<dbReference type="InterPro" id="IPR004360">
    <property type="entry name" value="Glyas_Fos-R_dOase_dom"/>
</dbReference>
<dbReference type="Proteomes" id="UP000322267">
    <property type="component" value="Unassembled WGS sequence"/>
</dbReference>
<name>A0A5D4NIM9_9BACI</name>
<evidence type="ECO:0000313" key="2">
    <source>
        <dbReference type="EMBL" id="TYS13438.1"/>
    </source>
</evidence>
<reference evidence="2 3" key="1">
    <citation type="submission" date="2019-08" db="EMBL/GenBank/DDBJ databases">
        <title>Bacillus genomes from the desert of Cuatro Cienegas, Coahuila.</title>
        <authorList>
            <person name="Olmedo-Alvarez G."/>
        </authorList>
    </citation>
    <scope>NUCLEOTIDE SEQUENCE [LARGE SCALE GENOMIC DNA]</scope>
    <source>
        <strain evidence="2 3">CH34_1T</strain>
    </source>
</reference>
<dbReference type="Gene3D" id="3.10.180.10">
    <property type="entry name" value="2,3-Dihydroxybiphenyl 1,2-Dioxygenase, domain 1"/>
    <property type="match status" value="1"/>
</dbReference>
<dbReference type="SUPFAM" id="SSF54593">
    <property type="entry name" value="Glyoxalase/Bleomycin resistance protein/Dihydroxybiphenyl dioxygenase"/>
    <property type="match status" value="1"/>
</dbReference>
<evidence type="ECO:0000313" key="3">
    <source>
        <dbReference type="Proteomes" id="UP000322267"/>
    </source>
</evidence>
<dbReference type="EMBL" id="VTEI01000020">
    <property type="protein sequence ID" value="TYS13438.1"/>
    <property type="molecule type" value="Genomic_DNA"/>
</dbReference>
<dbReference type="PROSITE" id="PS51819">
    <property type="entry name" value="VOC"/>
    <property type="match status" value="1"/>
</dbReference>
<gene>
    <name evidence="2" type="ORF">FZC78_21745</name>
</gene>
<accession>A0A5D4NIM9</accession>
<proteinExistence type="predicted"/>
<protein>
    <submittedName>
        <fullName evidence="2">VOC family protein</fullName>
    </submittedName>
</protein>
<dbReference type="AlphaFoldDB" id="A0A5D4NIM9"/>
<evidence type="ECO:0000259" key="1">
    <source>
        <dbReference type="PROSITE" id="PS51819"/>
    </source>
</evidence>
<feature type="domain" description="VOC" evidence="1">
    <location>
        <begin position="19"/>
        <end position="142"/>
    </location>
</feature>
<dbReference type="InterPro" id="IPR029068">
    <property type="entry name" value="Glyas_Bleomycin-R_OHBP_Dase"/>
</dbReference>
<dbReference type="InterPro" id="IPR037523">
    <property type="entry name" value="VOC_core"/>
</dbReference>
<dbReference type="Pfam" id="PF00903">
    <property type="entry name" value="Glyoxalase"/>
    <property type="match status" value="1"/>
</dbReference>
<sequence>MLDEKLLVKEIIIMAYFTGLLQTNLYVKDINQASKWYQDILGFTIAADYGTTVILAFGDSPSYDEGKSGIPVLCLIESKDAETGRNTTHPVLGISKEHCGDLYNELKKNDVEVEESPSHKGHFKFYDSDGNMLEAFCPGIYD</sequence>
<dbReference type="CDD" id="cd06587">
    <property type="entry name" value="VOC"/>
    <property type="match status" value="1"/>
</dbReference>